<protein>
    <submittedName>
        <fullName evidence="2">Uncharacterized protein</fullName>
    </submittedName>
</protein>
<keyword evidence="1" id="KW-1133">Transmembrane helix</keyword>
<accession>A0A1G9SPH6</accession>
<feature type="transmembrane region" description="Helical" evidence="1">
    <location>
        <begin position="28"/>
        <end position="50"/>
    </location>
</feature>
<name>A0A1G9SPH6_9BACL</name>
<sequence length="51" mass="6217">MKITLRRYRLLSDFERVSQFMRLNFKSISWVVMSRSLFGSMRIHILILIIL</sequence>
<gene>
    <name evidence="2" type="ORF">SAMN05216191_11212</name>
</gene>
<dbReference type="EMBL" id="FNGM01000012">
    <property type="protein sequence ID" value="SDM37250.1"/>
    <property type="molecule type" value="Genomic_DNA"/>
</dbReference>
<organism evidence="2 3">
    <name type="scientific">Paenibacillus jilunlii</name>
    <dbReference type="NCBI Taxonomy" id="682956"/>
    <lineage>
        <taxon>Bacteria</taxon>
        <taxon>Bacillati</taxon>
        <taxon>Bacillota</taxon>
        <taxon>Bacilli</taxon>
        <taxon>Bacillales</taxon>
        <taxon>Paenibacillaceae</taxon>
        <taxon>Paenibacillus</taxon>
    </lineage>
</organism>
<keyword evidence="1" id="KW-0472">Membrane</keyword>
<dbReference type="Proteomes" id="UP000182783">
    <property type="component" value="Unassembled WGS sequence"/>
</dbReference>
<evidence type="ECO:0000256" key="1">
    <source>
        <dbReference type="SAM" id="Phobius"/>
    </source>
</evidence>
<evidence type="ECO:0000313" key="3">
    <source>
        <dbReference type="Proteomes" id="UP000182783"/>
    </source>
</evidence>
<proteinExistence type="predicted"/>
<evidence type="ECO:0000313" key="2">
    <source>
        <dbReference type="EMBL" id="SDM37250.1"/>
    </source>
</evidence>
<reference evidence="2 3" key="1">
    <citation type="submission" date="2016-10" db="EMBL/GenBank/DDBJ databases">
        <authorList>
            <person name="de Groot N.N."/>
        </authorList>
    </citation>
    <scope>NUCLEOTIDE SEQUENCE [LARGE SCALE GENOMIC DNA]</scope>
    <source>
        <strain evidence="2 3">CGMCC 1.10239</strain>
    </source>
</reference>
<keyword evidence="1" id="KW-0812">Transmembrane</keyword>
<dbReference type="AlphaFoldDB" id="A0A1G9SPH6"/>